<keyword evidence="2 3" id="KW-0040">ANK repeat</keyword>
<protein>
    <submittedName>
        <fullName evidence="5 6">Ankyrin repeat-containing domain-containing protein</fullName>
    </submittedName>
</protein>
<dbReference type="Pfam" id="PF13857">
    <property type="entry name" value="Ank_5"/>
    <property type="match status" value="1"/>
</dbReference>
<evidence type="ECO:0000256" key="2">
    <source>
        <dbReference type="ARBA" id="ARBA00023043"/>
    </source>
</evidence>
<dbReference type="PROSITE" id="PS50088">
    <property type="entry name" value="ANK_REPEAT"/>
    <property type="match status" value="3"/>
</dbReference>
<feature type="region of interest" description="Disordered" evidence="4">
    <location>
        <begin position="573"/>
        <end position="615"/>
    </location>
</feature>
<evidence type="ECO:0000256" key="1">
    <source>
        <dbReference type="ARBA" id="ARBA00022737"/>
    </source>
</evidence>
<dbReference type="InterPro" id="IPR036770">
    <property type="entry name" value="Ankyrin_rpt-contain_sf"/>
</dbReference>
<name>A0A251TV39_HELAN</name>
<dbReference type="PANTHER" id="PTHR24126:SF40">
    <property type="entry name" value="ANKYRIN REPEAT FAMILY PROTEIN"/>
    <property type="match status" value="1"/>
</dbReference>
<reference evidence="5 7" key="1">
    <citation type="journal article" date="2017" name="Nature">
        <title>The sunflower genome provides insights into oil metabolism, flowering and Asterid evolution.</title>
        <authorList>
            <person name="Badouin H."/>
            <person name="Gouzy J."/>
            <person name="Grassa C.J."/>
            <person name="Murat F."/>
            <person name="Staton S.E."/>
            <person name="Cottret L."/>
            <person name="Lelandais-Briere C."/>
            <person name="Owens G.L."/>
            <person name="Carrere S."/>
            <person name="Mayjonade B."/>
            <person name="Legrand L."/>
            <person name="Gill N."/>
            <person name="Kane N.C."/>
            <person name="Bowers J.E."/>
            <person name="Hubner S."/>
            <person name="Bellec A."/>
            <person name="Berard A."/>
            <person name="Berges H."/>
            <person name="Blanchet N."/>
            <person name="Boniface M.C."/>
            <person name="Brunel D."/>
            <person name="Catrice O."/>
            <person name="Chaidir N."/>
            <person name="Claudel C."/>
            <person name="Donnadieu C."/>
            <person name="Faraut T."/>
            <person name="Fievet G."/>
            <person name="Helmstetter N."/>
            <person name="King M."/>
            <person name="Knapp S.J."/>
            <person name="Lai Z."/>
            <person name="Le Paslier M.C."/>
            <person name="Lippi Y."/>
            <person name="Lorenzon L."/>
            <person name="Mandel J.R."/>
            <person name="Marage G."/>
            <person name="Marchand G."/>
            <person name="Marquand E."/>
            <person name="Bret-Mestries E."/>
            <person name="Morien E."/>
            <person name="Nambeesan S."/>
            <person name="Nguyen T."/>
            <person name="Pegot-Espagnet P."/>
            <person name="Pouilly N."/>
            <person name="Raftis F."/>
            <person name="Sallet E."/>
            <person name="Schiex T."/>
            <person name="Thomas J."/>
            <person name="Vandecasteele C."/>
            <person name="Vares D."/>
            <person name="Vear F."/>
            <person name="Vautrin S."/>
            <person name="Crespi M."/>
            <person name="Mangin B."/>
            <person name="Burke J.M."/>
            <person name="Salse J."/>
            <person name="Munos S."/>
            <person name="Vincourt P."/>
            <person name="Rieseberg L.H."/>
            <person name="Langlade N.B."/>
        </authorList>
    </citation>
    <scope>NUCLEOTIDE SEQUENCE [LARGE SCALE GENOMIC DNA]</scope>
    <source>
        <strain evidence="7">cv. SF193</strain>
        <tissue evidence="5">Leaves</tissue>
    </source>
</reference>
<dbReference type="InterPro" id="IPR002110">
    <property type="entry name" value="Ankyrin_rpt"/>
</dbReference>
<organism evidence="6 7">
    <name type="scientific">Helianthus annuus</name>
    <name type="common">Common sunflower</name>
    <dbReference type="NCBI Taxonomy" id="4232"/>
    <lineage>
        <taxon>Eukaryota</taxon>
        <taxon>Viridiplantae</taxon>
        <taxon>Streptophyta</taxon>
        <taxon>Embryophyta</taxon>
        <taxon>Tracheophyta</taxon>
        <taxon>Spermatophyta</taxon>
        <taxon>Magnoliopsida</taxon>
        <taxon>eudicotyledons</taxon>
        <taxon>Gunneridae</taxon>
        <taxon>Pentapetalae</taxon>
        <taxon>asterids</taxon>
        <taxon>campanulids</taxon>
        <taxon>Asterales</taxon>
        <taxon>Asteraceae</taxon>
        <taxon>Asteroideae</taxon>
        <taxon>Heliantheae alliance</taxon>
        <taxon>Heliantheae</taxon>
        <taxon>Helianthus</taxon>
    </lineage>
</organism>
<feature type="repeat" description="ANK" evidence="3">
    <location>
        <begin position="337"/>
        <end position="371"/>
    </location>
</feature>
<dbReference type="InParanoid" id="A0A251TV39"/>
<dbReference type="Proteomes" id="UP000215914">
    <property type="component" value="Chromosome 9"/>
</dbReference>
<dbReference type="EMBL" id="MNCJ02000324">
    <property type="protein sequence ID" value="KAF5790793.1"/>
    <property type="molecule type" value="Genomic_DNA"/>
</dbReference>
<feature type="repeat" description="ANK" evidence="3">
    <location>
        <begin position="255"/>
        <end position="277"/>
    </location>
</feature>
<evidence type="ECO:0000313" key="6">
    <source>
        <dbReference type="EMBL" id="OTG14998.1"/>
    </source>
</evidence>
<evidence type="ECO:0000256" key="4">
    <source>
        <dbReference type="SAM" id="MobiDB-lite"/>
    </source>
</evidence>
<reference evidence="5" key="3">
    <citation type="submission" date="2020-06" db="EMBL/GenBank/DDBJ databases">
        <title>Helianthus annuus Genome sequencing and assembly Release 2.</title>
        <authorList>
            <person name="Gouzy J."/>
            <person name="Langlade N."/>
            <person name="Munos S."/>
        </authorList>
    </citation>
    <scope>NUCLEOTIDE SEQUENCE</scope>
    <source>
        <tissue evidence="5">Leaves</tissue>
    </source>
</reference>
<reference evidence="6" key="2">
    <citation type="submission" date="2017-02" db="EMBL/GenBank/DDBJ databases">
        <title>Sunflower complete genome.</title>
        <authorList>
            <person name="Langlade N."/>
            <person name="Munos S."/>
        </authorList>
    </citation>
    <scope>NUCLEOTIDE SEQUENCE [LARGE SCALE GENOMIC DNA]</scope>
    <source>
        <tissue evidence="6">Leaves</tissue>
    </source>
</reference>
<sequence>MPTYFPLRWESTGDQWWFASPIDWAAANGHYDLVRELLRMDGNHLIKLTSLRRIRRLEVVWDDEEQFECVAKNRSFVARRLLHEGECRRGKSSLIGSGYGGWLLYTAASAGDLHFVQELLQKDPLLVFGEGEYGVTDILYAAARSKNCEVFWVIYDFAMSPRFMSGNGRESEEHIGEIPFGYKQEMKNRAVHALARGGNLKILKELLSDCSVEDVLAYRDVQCSTILHTAAARGQVEVVKDLISLFGMINSTDKQGNTALHIAAYRGQLSTVEVLIQACPESIHSRNNAGETFLHKAVTGFQAPTFRRLDRQIVLMKQLVCSKSFKIEETINATDNEGRTPLHLAISGNLHSDLVELLMIAGSLDVNIRDNNGMAPLDLLKQRPGSASSELLTRQLISAGATLSSQDYTARKLFASRLRMGGNGGGGGGGTSPGTSFKLSDSEVFLYTGMDSATSTAYGTPTFSMHSPGLSQLDSSSNSNSNVEPKTVKKNKQKGIQRFLRWIRAIKKGKQGSVSTQNFKEIPVPLRQQYSNASSLPNNKRTLAARSNLPSPTVKKKLASGLVNGVMQAMPHLTRGSRSHSFSKSSLSSDNSLDNKQKGIDVVGSSNSNHMFDDGVDEEQGVVNSRPSVNQWLCFGGPGIPTEGSGGDQQRHEIFDRSTAEMIGI</sequence>
<keyword evidence="1" id="KW-0677">Repeat</keyword>
<dbReference type="Gene3D" id="1.25.40.20">
    <property type="entry name" value="Ankyrin repeat-containing domain"/>
    <property type="match status" value="3"/>
</dbReference>
<dbReference type="PROSITE" id="PS50297">
    <property type="entry name" value="ANK_REP_REGION"/>
    <property type="match status" value="2"/>
</dbReference>
<dbReference type="STRING" id="4232.A0A251TV39"/>
<feature type="compositionally biased region" description="Low complexity" evidence="4">
    <location>
        <begin position="579"/>
        <end position="592"/>
    </location>
</feature>
<feature type="region of interest" description="Disordered" evidence="4">
    <location>
        <begin position="468"/>
        <end position="491"/>
    </location>
</feature>
<dbReference type="EMBL" id="CM007898">
    <property type="protein sequence ID" value="OTG14998.1"/>
    <property type="molecule type" value="Genomic_DNA"/>
</dbReference>
<evidence type="ECO:0000313" key="7">
    <source>
        <dbReference type="Proteomes" id="UP000215914"/>
    </source>
</evidence>
<dbReference type="OrthoDB" id="5314041at2759"/>
<dbReference type="AlphaFoldDB" id="A0A251TV39"/>
<dbReference type="SMART" id="SM00248">
    <property type="entry name" value="ANK"/>
    <property type="match status" value="6"/>
</dbReference>
<dbReference type="SUPFAM" id="SSF48403">
    <property type="entry name" value="Ankyrin repeat"/>
    <property type="match status" value="1"/>
</dbReference>
<evidence type="ECO:0000256" key="3">
    <source>
        <dbReference type="PROSITE-ProRule" id="PRU00023"/>
    </source>
</evidence>
<gene>
    <name evidence="6" type="ORF">HannXRQ_Chr09g0255571</name>
    <name evidence="5" type="ORF">HanXRQr2_Chr09g0387311</name>
</gene>
<dbReference type="Pfam" id="PF12796">
    <property type="entry name" value="Ank_2"/>
    <property type="match status" value="1"/>
</dbReference>
<feature type="repeat" description="ANK" evidence="3">
    <location>
        <begin position="222"/>
        <end position="254"/>
    </location>
</feature>
<dbReference type="FunCoup" id="A0A251TV39">
    <property type="interactions" value="882"/>
</dbReference>
<evidence type="ECO:0000313" key="5">
    <source>
        <dbReference type="EMBL" id="KAF5790793.1"/>
    </source>
</evidence>
<dbReference type="Gramene" id="mRNA:HanXRQr2_Chr09g0387311">
    <property type="protein sequence ID" value="CDS:HanXRQr2_Chr09g0387311.1"/>
    <property type="gene ID" value="HanXRQr2_Chr09g0387311"/>
</dbReference>
<dbReference type="OMA" id="LLECECR"/>
<proteinExistence type="predicted"/>
<accession>A0A251TV39</accession>
<dbReference type="PANTHER" id="PTHR24126">
    <property type="entry name" value="ANKYRIN REPEAT, PH AND SEC7 DOMAIN CONTAINING PROTEIN SECG-RELATED"/>
    <property type="match status" value="1"/>
</dbReference>
<keyword evidence="7" id="KW-1185">Reference proteome</keyword>